<comment type="caution">
    <text evidence="2">The sequence shown here is derived from an EMBL/GenBank/DDBJ whole genome shotgun (WGS) entry which is preliminary data.</text>
</comment>
<dbReference type="AlphaFoldDB" id="A0AAW9S2D2"/>
<gene>
    <name evidence="2" type="ORF">AAG747_08935</name>
</gene>
<evidence type="ECO:0000313" key="2">
    <source>
        <dbReference type="EMBL" id="MEN7548033.1"/>
    </source>
</evidence>
<dbReference type="EMBL" id="JBDKWZ010000004">
    <property type="protein sequence ID" value="MEN7548033.1"/>
    <property type="molecule type" value="Genomic_DNA"/>
</dbReference>
<dbReference type="RefSeq" id="WP_346820815.1">
    <property type="nucleotide sequence ID" value="NZ_JBDKWZ010000004.1"/>
</dbReference>
<organism evidence="2 3">
    <name type="scientific">Rapidithrix thailandica</name>
    <dbReference type="NCBI Taxonomy" id="413964"/>
    <lineage>
        <taxon>Bacteria</taxon>
        <taxon>Pseudomonadati</taxon>
        <taxon>Bacteroidota</taxon>
        <taxon>Cytophagia</taxon>
        <taxon>Cytophagales</taxon>
        <taxon>Flammeovirgaceae</taxon>
        <taxon>Rapidithrix</taxon>
    </lineage>
</organism>
<keyword evidence="3" id="KW-1185">Reference proteome</keyword>
<keyword evidence="1" id="KW-0732">Signal</keyword>
<evidence type="ECO:0008006" key="4">
    <source>
        <dbReference type="Google" id="ProtNLM"/>
    </source>
</evidence>
<dbReference type="Gene3D" id="3.40.30.10">
    <property type="entry name" value="Glutaredoxin"/>
    <property type="match status" value="1"/>
</dbReference>
<dbReference type="PANTHER" id="PTHR28106">
    <property type="entry name" value="MITOCHONDRIAL ATPASE COMPLEX SUBUNIT ATP10"/>
    <property type="match status" value="1"/>
</dbReference>
<evidence type="ECO:0000313" key="3">
    <source>
        <dbReference type="Proteomes" id="UP001403385"/>
    </source>
</evidence>
<reference evidence="2 3" key="1">
    <citation type="submission" date="2024-04" db="EMBL/GenBank/DDBJ databases">
        <title>Novel genus in family Flammeovirgaceae.</title>
        <authorList>
            <person name="Nguyen T.H."/>
            <person name="Vuong T.Q."/>
            <person name="Le H."/>
            <person name="Kim S.-G."/>
        </authorList>
    </citation>
    <scope>NUCLEOTIDE SEQUENCE [LARGE SCALE GENOMIC DNA]</scope>
    <source>
        <strain evidence="2 3">JCM 23209</strain>
    </source>
</reference>
<dbReference type="Pfam" id="PF05176">
    <property type="entry name" value="ATP-synt_10"/>
    <property type="match status" value="1"/>
</dbReference>
<dbReference type="SUPFAM" id="SSF52833">
    <property type="entry name" value="Thioredoxin-like"/>
    <property type="match status" value="1"/>
</dbReference>
<accession>A0AAW9S2D2</accession>
<protein>
    <recommendedName>
        <fullName evidence="4">Thioredoxin domain-containing protein</fullName>
    </recommendedName>
</protein>
<proteinExistence type="predicted"/>
<sequence>MMKIKLIALFLFVAVSTSFAQKGKMFPSISGETLTDKTMSVPANTKGKVTLIGMAYSKKSDDLLKKWFEPIYTTFVDPPEVAFMPSSSYDTHIYFIPMLRGVAKAASGTIVKKMKQNIDKKLHNHTLVYKGAIKEYKKALKLGQKDLPYFFILDKSGKVVYHTAGAYSSAKLSDIIDAVEKYQ</sequence>
<evidence type="ECO:0000256" key="1">
    <source>
        <dbReference type="SAM" id="SignalP"/>
    </source>
</evidence>
<dbReference type="PANTHER" id="PTHR28106:SF1">
    <property type="entry name" value="MITOCHONDRIAL ATPASE COMPLEX SUBUNIT ATP10"/>
    <property type="match status" value="1"/>
</dbReference>
<dbReference type="Proteomes" id="UP001403385">
    <property type="component" value="Unassembled WGS sequence"/>
</dbReference>
<name>A0AAW9S2D2_9BACT</name>
<feature type="chain" id="PRO_5043409931" description="Thioredoxin domain-containing protein" evidence="1">
    <location>
        <begin position="21"/>
        <end position="183"/>
    </location>
</feature>
<dbReference type="InterPro" id="IPR007849">
    <property type="entry name" value="ATP10"/>
</dbReference>
<dbReference type="InterPro" id="IPR036249">
    <property type="entry name" value="Thioredoxin-like_sf"/>
</dbReference>
<feature type="signal peptide" evidence="1">
    <location>
        <begin position="1"/>
        <end position="20"/>
    </location>
</feature>